<dbReference type="SUPFAM" id="SSF81345">
    <property type="entry name" value="ABC transporter involved in vitamin B12 uptake, BtuC"/>
    <property type="match status" value="1"/>
</dbReference>
<keyword evidence="5 8" id="KW-0812">Transmembrane</keyword>
<feature type="transmembrane region" description="Helical" evidence="8">
    <location>
        <begin position="127"/>
        <end position="149"/>
    </location>
</feature>
<dbReference type="Proteomes" id="UP000681526">
    <property type="component" value="Unassembled WGS sequence"/>
</dbReference>
<evidence type="ECO:0000256" key="7">
    <source>
        <dbReference type="ARBA" id="ARBA00023136"/>
    </source>
</evidence>
<reference evidence="9 10" key="1">
    <citation type="submission" date="2021-04" db="EMBL/GenBank/DDBJ databases">
        <authorList>
            <person name="Rakotoarivonina H."/>
        </authorList>
    </citation>
    <scope>NUCLEOTIDE SEQUENCE [LARGE SCALE GENOMIC DNA]</scope>
    <source>
        <strain evidence="9 10">XE</strain>
    </source>
</reference>
<feature type="transmembrane region" description="Helical" evidence="8">
    <location>
        <begin position="100"/>
        <end position="121"/>
    </location>
</feature>
<gene>
    <name evidence="9" type="primary">txxe 3098</name>
    <name evidence="9" type="ORF">TXXE_14900</name>
</gene>
<keyword evidence="10" id="KW-1185">Reference proteome</keyword>
<keyword evidence="7 8" id="KW-0472">Membrane</keyword>
<feature type="transmembrane region" description="Helical" evidence="8">
    <location>
        <begin position="252"/>
        <end position="277"/>
    </location>
</feature>
<comment type="similarity">
    <text evidence="2">Belongs to the binding-protein-dependent transport system permease family. FecCD subfamily.</text>
</comment>
<evidence type="ECO:0000256" key="3">
    <source>
        <dbReference type="ARBA" id="ARBA00022448"/>
    </source>
</evidence>
<dbReference type="InterPro" id="IPR037294">
    <property type="entry name" value="ABC_BtuC-like"/>
</dbReference>
<evidence type="ECO:0000256" key="5">
    <source>
        <dbReference type="ARBA" id="ARBA00022692"/>
    </source>
</evidence>
<evidence type="ECO:0000256" key="1">
    <source>
        <dbReference type="ARBA" id="ARBA00004651"/>
    </source>
</evidence>
<accession>A0ABN7S584</accession>
<feature type="transmembrane region" description="Helical" evidence="8">
    <location>
        <begin position="161"/>
        <end position="184"/>
    </location>
</feature>
<keyword evidence="4" id="KW-1003">Cell membrane</keyword>
<dbReference type="InterPro" id="IPR000522">
    <property type="entry name" value="ABC_transptr_permease_BtuC"/>
</dbReference>
<dbReference type="Gene3D" id="1.10.3470.10">
    <property type="entry name" value="ABC transporter involved in vitamin B12 uptake, BtuC"/>
    <property type="match status" value="1"/>
</dbReference>
<keyword evidence="6 8" id="KW-1133">Transmembrane helix</keyword>
<name>A0ABN7S584_THEXY</name>
<dbReference type="CDD" id="cd06550">
    <property type="entry name" value="TM_ABC_iron-siderophores_like"/>
    <property type="match status" value="1"/>
</dbReference>
<sequence length="343" mass="35957">MTAHPFATESSRRRRAVLVMTAALILIAAVCVISINTGHIRLSPAVVAKTLFGLGTDREELILFEFRLPRIVISILVGAALSVSGCILQGITRNALADPGILGINAGAGLMVMLFVAYGSTSTLSTLFMLPVFALLGAGGAAALIFALAYRRHDGVSPTGLVLTGIAAALGLNAAIIVLTLRLSPEQYQFAATWMAGTIWGTNWKFVLAMLPWVAVLLPYALLKARTLNVMNLGEQTSAGLGVPVQRERFKLLAVAVGLAGSSVAVAGGIAFVGLIGPHLARRLVGPQHHYLLPASALLGGLLLVTADTVSRLLAHPTEIPTGIVVAVIGAPYFIYLLMKTRD</sequence>
<dbReference type="EMBL" id="CAJRAY010000078">
    <property type="protein sequence ID" value="CAG5091038.1"/>
    <property type="molecule type" value="Genomic_DNA"/>
</dbReference>
<proteinExistence type="inferred from homology"/>
<evidence type="ECO:0000256" key="4">
    <source>
        <dbReference type="ARBA" id="ARBA00022475"/>
    </source>
</evidence>
<dbReference type="Pfam" id="PF01032">
    <property type="entry name" value="FecCD"/>
    <property type="match status" value="1"/>
</dbReference>
<feature type="transmembrane region" description="Helical" evidence="8">
    <location>
        <begin position="16"/>
        <end position="35"/>
    </location>
</feature>
<feature type="transmembrane region" description="Helical" evidence="8">
    <location>
        <begin position="68"/>
        <end position="88"/>
    </location>
</feature>
<dbReference type="RefSeq" id="WP_213485380.1">
    <property type="nucleotide sequence ID" value="NZ_CAJRAY010000078.1"/>
</dbReference>
<feature type="transmembrane region" description="Helical" evidence="8">
    <location>
        <begin position="319"/>
        <end position="339"/>
    </location>
</feature>
<feature type="transmembrane region" description="Helical" evidence="8">
    <location>
        <begin position="204"/>
        <end position="223"/>
    </location>
</feature>
<protein>
    <submittedName>
        <fullName evidence="9">Probable ABC transporter permease protein</fullName>
    </submittedName>
</protein>
<evidence type="ECO:0000256" key="6">
    <source>
        <dbReference type="ARBA" id="ARBA00022989"/>
    </source>
</evidence>
<evidence type="ECO:0000313" key="10">
    <source>
        <dbReference type="Proteomes" id="UP000681526"/>
    </source>
</evidence>
<keyword evidence="3" id="KW-0813">Transport</keyword>
<comment type="subcellular location">
    <subcellularLocation>
        <location evidence="1">Cell membrane</location>
        <topology evidence="1">Multi-pass membrane protein</topology>
    </subcellularLocation>
</comment>
<feature type="transmembrane region" description="Helical" evidence="8">
    <location>
        <begin position="289"/>
        <end position="307"/>
    </location>
</feature>
<dbReference type="PANTHER" id="PTHR30472">
    <property type="entry name" value="FERRIC ENTEROBACTIN TRANSPORT SYSTEM PERMEASE PROTEIN"/>
    <property type="match status" value="1"/>
</dbReference>
<comment type="caution">
    <text evidence="9">The sequence shown here is derived from an EMBL/GenBank/DDBJ whole genome shotgun (WGS) entry which is preliminary data.</text>
</comment>
<evidence type="ECO:0000313" key="9">
    <source>
        <dbReference type="EMBL" id="CAG5091038.1"/>
    </source>
</evidence>
<evidence type="ECO:0000256" key="2">
    <source>
        <dbReference type="ARBA" id="ARBA00007935"/>
    </source>
</evidence>
<organism evidence="9 10">
    <name type="scientific">Thermobacillus xylanilyticus</name>
    <dbReference type="NCBI Taxonomy" id="76633"/>
    <lineage>
        <taxon>Bacteria</taxon>
        <taxon>Bacillati</taxon>
        <taxon>Bacillota</taxon>
        <taxon>Bacilli</taxon>
        <taxon>Bacillales</taxon>
        <taxon>Paenibacillaceae</taxon>
        <taxon>Thermobacillus</taxon>
    </lineage>
</organism>
<evidence type="ECO:0000256" key="8">
    <source>
        <dbReference type="SAM" id="Phobius"/>
    </source>
</evidence>
<dbReference type="PANTHER" id="PTHR30472:SF64">
    <property type="entry name" value="IRON(3+)-HYDROXAMATE IMPORT SYSTEM PERMEASE PROTEIN FHUG"/>
    <property type="match status" value="1"/>
</dbReference>